<reference evidence="1 2" key="1">
    <citation type="journal article" date="2019" name="G3 (Bethesda)">
        <title>Sequencing of a Wild Apple (Malus baccata) Genome Unravels the Differences Between Cultivated and Wild Apple Species Regarding Disease Resistance and Cold Tolerance.</title>
        <authorList>
            <person name="Chen X."/>
        </authorList>
    </citation>
    <scope>NUCLEOTIDE SEQUENCE [LARGE SCALE GENOMIC DNA]</scope>
    <source>
        <strain evidence="2">cv. Shandingzi</strain>
        <tissue evidence="1">Leaves</tissue>
    </source>
</reference>
<proteinExistence type="predicted"/>
<keyword evidence="2" id="KW-1185">Reference proteome</keyword>
<dbReference type="EMBL" id="VIEB01000865">
    <property type="protein sequence ID" value="TQD79317.1"/>
    <property type="molecule type" value="Genomic_DNA"/>
</dbReference>
<dbReference type="STRING" id="106549.A0A540KYM3"/>
<gene>
    <name evidence="1" type="ORF">C1H46_035154</name>
</gene>
<accession>A0A540KYM3</accession>
<evidence type="ECO:0000313" key="2">
    <source>
        <dbReference type="Proteomes" id="UP000315295"/>
    </source>
</evidence>
<evidence type="ECO:0000313" key="1">
    <source>
        <dbReference type="EMBL" id="TQD79317.1"/>
    </source>
</evidence>
<organism evidence="1 2">
    <name type="scientific">Malus baccata</name>
    <name type="common">Siberian crab apple</name>
    <name type="synonym">Pyrus baccata</name>
    <dbReference type="NCBI Taxonomy" id="106549"/>
    <lineage>
        <taxon>Eukaryota</taxon>
        <taxon>Viridiplantae</taxon>
        <taxon>Streptophyta</taxon>
        <taxon>Embryophyta</taxon>
        <taxon>Tracheophyta</taxon>
        <taxon>Spermatophyta</taxon>
        <taxon>Magnoliopsida</taxon>
        <taxon>eudicotyledons</taxon>
        <taxon>Gunneridae</taxon>
        <taxon>Pentapetalae</taxon>
        <taxon>rosids</taxon>
        <taxon>fabids</taxon>
        <taxon>Rosales</taxon>
        <taxon>Rosaceae</taxon>
        <taxon>Amygdaloideae</taxon>
        <taxon>Maleae</taxon>
        <taxon>Malus</taxon>
    </lineage>
</organism>
<dbReference type="AlphaFoldDB" id="A0A540KYM3"/>
<comment type="caution">
    <text evidence="1">The sequence shown here is derived from an EMBL/GenBank/DDBJ whole genome shotgun (WGS) entry which is preliminary data.</text>
</comment>
<dbReference type="Proteomes" id="UP000315295">
    <property type="component" value="Unassembled WGS sequence"/>
</dbReference>
<protein>
    <submittedName>
        <fullName evidence="1">Uncharacterized protein</fullName>
    </submittedName>
</protein>
<sequence>MEIERWKMEIDSKVFLLVCPVPLELHIQRVDLANFEARMQARAKPTYTAIDGDEIRLEDYELAYFDGEEELNVGLEGEVEFRAGAEDEVGEI</sequence>
<name>A0A540KYM3_MALBA</name>